<evidence type="ECO:0000313" key="10">
    <source>
        <dbReference type="EMBL" id="WPH04162.1"/>
    </source>
</evidence>
<organism evidence="10 11">
    <name type="scientific">Acrodontium crateriforme</name>
    <dbReference type="NCBI Taxonomy" id="150365"/>
    <lineage>
        <taxon>Eukaryota</taxon>
        <taxon>Fungi</taxon>
        <taxon>Dikarya</taxon>
        <taxon>Ascomycota</taxon>
        <taxon>Pezizomycotina</taxon>
        <taxon>Dothideomycetes</taxon>
        <taxon>Dothideomycetidae</taxon>
        <taxon>Mycosphaerellales</taxon>
        <taxon>Teratosphaeriaceae</taxon>
        <taxon>Acrodontium</taxon>
    </lineage>
</organism>
<gene>
    <name evidence="10" type="ORF">R9X50_00705000</name>
</gene>
<dbReference type="InterPro" id="IPR057672">
    <property type="entry name" value="TPR_IPO4/5"/>
</dbReference>
<dbReference type="SMART" id="SM01349">
    <property type="entry name" value="TOG"/>
    <property type="match status" value="1"/>
</dbReference>
<comment type="subcellular location">
    <subcellularLocation>
        <location evidence="2">Cytoplasm</location>
    </subcellularLocation>
    <subcellularLocation>
        <location evidence="1">Nucleus</location>
    </subcellularLocation>
</comment>
<feature type="repeat" description="HEAT" evidence="8">
    <location>
        <begin position="188"/>
        <end position="226"/>
    </location>
</feature>
<evidence type="ECO:0000256" key="1">
    <source>
        <dbReference type="ARBA" id="ARBA00004123"/>
    </source>
</evidence>
<evidence type="ECO:0000256" key="7">
    <source>
        <dbReference type="ARBA" id="ARBA00023242"/>
    </source>
</evidence>
<dbReference type="GO" id="GO:0005737">
    <property type="term" value="C:cytoplasm"/>
    <property type="evidence" value="ECO:0007669"/>
    <property type="project" value="UniProtKB-SubCell"/>
</dbReference>
<dbReference type="PANTHER" id="PTHR10527">
    <property type="entry name" value="IMPORTIN BETA"/>
    <property type="match status" value="1"/>
</dbReference>
<feature type="domain" description="TOG" evidence="9">
    <location>
        <begin position="368"/>
        <end position="608"/>
    </location>
</feature>
<keyword evidence="5" id="KW-0677">Repeat</keyword>
<proteinExistence type="predicted"/>
<dbReference type="Pfam" id="PF25780">
    <property type="entry name" value="TPR_IPO5"/>
    <property type="match status" value="1"/>
</dbReference>
<keyword evidence="6" id="KW-0653">Protein transport</keyword>
<dbReference type="InterPro" id="IPR034085">
    <property type="entry name" value="TOG"/>
</dbReference>
<dbReference type="EMBL" id="CP138591">
    <property type="protein sequence ID" value="WPH04162.1"/>
    <property type="molecule type" value="Genomic_DNA"/>
</dbReference>
<evidence type="ECO:0000259" key="9">
    <source>
        <dbReference type="SMART" id="SM01349"/>
    </source>
</evidence>
<dbReference type="Pfam" id="PF25574">
    <property type="entry name" value="TPR_IMB1"/>
    <property type="match status" value="1"/>
</dbReference>
<dbReference type="Pfam" id="PF18829">
    <property type="entry name" value="Importin_rep_6"/>
    <property type="match status" value="1"/>
</dbReference>
<keyword evidence="7" id="KW-0539">Nucleus</keyword>
<dbReference type="Pfam" id="PF18808">
    <property type="entry name" value="Importin_rep_4"/>
    <property type="match status" value="1"/>
</dbReference>
<dbReference type="InterPro" id="IPR041389">
    <property type="entry name" value="Importin_rep_6"/>
</dbReference>
<dbReference type="PROSITE" id="PS50077">
    <property type="entry name" value="HEAT_REPEAT"/>
    <property type="match status" value="1"/>
</dbReference>
<evidence type="ECO:0000256" key="6">
    <source>
        <dbReference type="ARBA" id="ARBA00022927"/>
    </source>
</evidence>
<sequence>MSVLPPEVHAALAQLLQGLQSTDNTVRSQAEDQLNTEWTNQRPEMLLMGLAEQMQGSPEEGTRSFAAVLFRRISTRTSKDQATGTQKEIFLQLNVQMRAEIRSKLLQSYAAETRPPVRNKVADAVAEIARQYTDEQVPAADGSRDTWPDLLNALFAASQSPDAGMRESSFRILETTPGIIEKQHEDIVLSVFQRGIRDDDASVRLATMAAFSSFFQSLNKKAQTKYYTLIPDVLNTLIPLKEASDSDQLTKALMAIIELAEVASKMFKNVFGDLVQLCISMIQDKDLDDQARQNALELMATFADYNATMCKKDPNYTNDMVTQCLSLMTDVGIDDDDAEEWNSQEDQEFDESDSNHVAGEQTMDRLANKLGGQIILPPTFTWLPRMITSGAWRDRHAALMAISAISEGCQELMEGELDKVLDLVIPSLNDAHPRVRWAGCNALGQMSTDFKGTMQSKYHQIVLPALIPVLSAPEPRVQSHAAAALVNFCEEAEKETLEPYLDTLLENLMRLLQSPKRFVQEQALSTIATIADSAESSFGKWYGQLMPLLFNVLQQPNERELRLLRAKAMECATLIALAVGKERMGADAVTLVQVLGNVQAAITDDDDPQESYLLHCWGRMCRVLGQDFVPYLPAVMPPLMKLAQAKADIQLLDDEENVARIEQEEGWELVPLKGKYIGIKTSTLDDKFMAVELISVYAQNLAAGFAPYVLEIMDKVVISGLAFFFHDPVRVASAKALPQLLNSYKAAHGVQSPEYSTLWRTTIEKVLEVLETEPAVETLAEMYQCFYESIEVSGKDSMSNENMAGFITAAETVLKDLEKRVKERAEDAKDREDGDELDEDTQFAIEDDQTLLSDMNKAFHTIFKNQGSSFLPHWERMLNYYDSFATSQDDTQRQWALCILDDVLEFCGPASWHYKDHIIQPLIAGMRDGAPANRQAACYGAGVAAHKGGAPWAEFAAASLQELFQVTQRPNARTEDDVFATENACASIAKVLHFNSSKVSNVQEMVPHWINTLPVVNDEEAAPYAYSFLAELIDQQNPAVLAEAQRCFTFVAQALEAETLQGNMAQRIVQAARKLVQIAGLDANQLLNGLPPDTQHTVRAFFG</sequence>
<dbReference type="SUPFAM" id="SSF48371">
    <property type="entry name" value="ARM repeat"/>
    <property type="match status" value="1"/>
</dbReference>
<evidence type="ECO:0000313" key="11">
    <source>
        <dbReference type="Proteomes" id="UP001303373"/>
    </source>
</evidence>
<dbReference type="InterPro" id="IPR040928">
    <property type="entry name" value="Importin_rep_5"/>
</dbReference>
<dbReference type="InterPro" id="IPR058584">
    <property type="entry name" value="IMB1_TNPO1-like_TPR"/>
</dbReference>
<evidence type="ECO:0000256" key="2">
    <source>
        <dbReference type="ARBA" id="ARBA00004496"/>
    </source>
</evidence>
<dbReference type="AlphaFoldDB" id="A0AAQ3MAV9"/>
<dbReference type="Gene3D" id="1.25.10.10">
    <property type="entry name" value="Leucine-rich Repeat Variant"/>
    <property type="match status" value="1"/>
</dbReference>
<dbReference type="InterPro" id="IPR041653">
    <property type="entry name" value="Importin_rep_4"/>
</dbReference>
<keyword evidence="3" id="KW-0813">Transport</keyword>
<evidence type="ECO:0000256" key="4">
    <source>
        <dbReference type="ARBA" id="ARBA00022490"/>
    </source>
</evidence>
<keyword evidence="4" id="KW-0963">Cytoplasm</keyword>
<dbReference type="Pfam" id="PF18816">
    <property type="entry name" value="Importin_rep_5"/>
    <property type="match status" value="1"/>
</dbReference>
<protein>
    <submittedName>
        <fullName evidence="10">ARM repeat-containing protein</fullName>
    </submittedName>
</protein>
<dbReference type="GO" id="GO:0006606">
    <property type="term" value="P:protein import into nucleus"/>
    <property type="evidence" value="ECO:0007669"/>
    <property type="project" value="InterPro"/>
</dbReference>
<dbReference type="InterPro" id="IPR021133">
    <property type="entry name" value="HEAT_type_2"/>
</dbReference>
<evidence type="ECO:0000256" key="3">
    <source>
        <dbReference type="ARBA" id="ARBA00022448"/>
    </source>
</evidence>
<evidence type="ECO:0000256" key="8">
    <source>
        <dbReference type="PROSITE-ProRule" id="PRU00103"/>
    </source>
</evidence>
<dbReference type="InterPro" id="IPR016024">
    <property type="entry name" value="ARM-type_fold"/>
</dbReference>
<evidence type="ECO:0000256" key="5">
    <source>
        <dbReference type="ARBA" id="ARBA00022737"/>
    </source>
</evidence>
<reference evidence="10 11" key="1">
    <citation type="submission" date="2023-11" db="EMBL/GenBank/DDBJ databases">
        <title>An acidophilic fungus is an integral part of prey digestion in a carnivorous sundew plant.</title>
        <authorList>
            <person name="Tsai I.J."/>
        </authorList>
    </citation>
    <scope>NUCLEOTIDE SEQUENCE [LARGE SCALE GENOMIC DNA]</scope>
    <source>
        <strain evidence="10">169a</strain>
    </source>
</reference>
<keyword evidence="11" id="KW-1185">Reference proteome</keyword>
<accession>A0AAQ3MAV9</accession>
<dbReference type="InterPro" id="IPR040122">
    <property type="entry name" value="Importin_beta"/>
</dbReference>
<dbReference type="Proteomes" id="UP001303373">
    <property type="component" value="Chromosome 12"/>
</dbReference>
<name>A0AAQ3MAV9_9PEZI</name>
<dbReference type="GO" id="GO:0005634">
    <property type="term" value="C:nucleus"/>
    <property type="evidence" value="ECO:0007669"/>
    <property type="project" value="UniProtKB-SubCell"/>
</dbReference>
<dbReference type="InterPro" id="IPR011989">
    <property type="entry name" value="ARM-like"/>
</dbReference>
<dbReference type="Pfam" id="PF13513">
    <property type="entry name" value="HEAT_EZ"/>
    <property type="match status" value="1"/>
</dbReference>